<feature type="region of interest" description="Disordered" evidence="6">
    <location>
        <begin position="300"/>
        <end position="354"/>
    </location>
</feature>
<feature type="domain" description="Protein kinase" evidence="7">
    <location>
        <begin position="24"/>
        <end position="313"/>
    </location>
</feature>
<dbReference type="PROSITE" id="PS50011">
    <property type="entry name" value="PROTEIN_KINASE_DOM"/>
    <property type="match status" value="1"/>
</dbReference>
<keyword evidence="9" id="KW-1185">Reference proteome</keyword>
<accession>A0A0S6VWN8</accession>
<evidence type="ECO:0000256" key="4">
    <source>
        <dbReference type="ARBA" id="ARBA00022840"/>
    </source>
</evidence>
<dbReference type="STRING" id="1499966.U14_00987"/>
<dbReference type="InterPro" id="IPR017441">
    <property type="entry name" value="Protein_kinase_ATP_BS"/>
</dbReference>
<dbReference type="InterPro" id="IPR025493">
    <property type="entry name" value="DUF4384"/>
</dbReference>
<dbReference type="EMBL" id="DF820455">
    <property type="protein sequence ID" value="GAK49763.1"/>
    <property type="molecule type" value="Genomic_DNA"/>
</dbReference>
<dbReference type="SUPFAM" id="SSF56112">
    <property type="entry name" value="Protein kinase-like (PK-like)"/>
    <property type="match status" value="1"/>
</dbReference>
<feature type="compositionally biased region" description="Polar residues" evidence="6">
    <location>
        <begin position="302"/>
        <end position="313"/>
    </location>
</feature>
<organism evidence="8">
    <name type="scientific">Candidatus Moduliflexus flocculans</name>
    <dbReference type="NCBI Taxonomy" id="1499966"/>
    <lineage>
        <taxon>Bacteria</taxon>
        <taxon>Candidatus Moduliflexota</taxon>
        <taxon>Candidatus Moduliflexia</taxon>
        <taxon>Candidatus Moduliflexales</taxon>
        <taxon>Candidatus Moduliflexaceae</taxon>
    </lineage>
</organism>
<evidence type="ECO:0000313" key="9">
    <source>
        <dbReference type="Proteomes" id="UP000030700"/>
    </source>
</evidence>
<evidence type="ECO:0000259" key="7">
    <source>
        <dbReference type="PROSITE" id="PS50011"/>
    </source>
</evidence>
<dbReference type="PANTHER" id="PTHR43289">
    <property type="entry name" value="MITOGEN-ACTIVATED PROTEIN KINASE KINASE KINASE 20-RELATED"/>
    <property type="match status" value="1"/>
</dbReference>
<dbReference type="PANTHER" id="PTHR43289:SF33">
    <property type="entry name" value="SERINE_THREONINE KINASE 31"/>
    <property type="match status" value="1"/>
</dbReference>
<feature type="binding site" evidence="5">
    <location>
        <position position="53"/>
    </location>
    <ligand>
        <name>ATP</name>
        <dbReference type="ChEBI" id="CHEBI:30616"/>
    </ligand>
</feature>
<evidence type="ECO:0000256" key="6">
    <source>
        <dbReference type="SAM" id="MobiDB-lite"/>
    </source>
</evidence>
<dbReference type="PROSITE" id="PS00107">
    <property type="entry name" value="PROTEIN_KINASE_ATP"/>
    <property type="match status" value="1"/>
</dbReference>
<keyword evidence="1" id="KW-0808">Transferase</keyword>
<dbReference type="Gene3D" id="1.10.510.10">
    <property type="entry name" value="Transferase(Phosphotransferase) domain 1"/>
    <property type="match status" value="1"/>
</dbReference>
<protein>
    <submittedName>
        <fullName evidence="8">Serine/threonine protein kinase with FHA domain</fullName>
    </submittedName>
</protein>
<keyword evidence="8" id="KW-0723">Serine/threonine-protein kinase</keyword>
<reference evidence="8" key="1">
    <citation type="journal article" date="2015" name="PeerJ">
        <title>First genomic representation of candidate bacterial phylum KSB3 points to enhanced environmental sensing as a trigger of wastewater bulking.</title>
        <authorList>
            <person name="Sekiguchi Y."/>
            <person name="Ohashi A."/>
            <person name="Parks D.H."/>
            <person name="Yamauchi T."/>
            <person name="Tyson G.W."/>
            <person name="Hugenholtz P."/>
        </authorList>
    </citation>
    <scope>NUCLEOTIDE SEQUENCE [LARGE SCALE GENOMIC DNA]</scope>
</reference>
<name>A0A0S6VWN8_9BACT</name>
<dbReference type="GO" id="GO:0004674">
    <property type="term" value="F:protein serine/threonine kinase activity"/>
    <property type="evidence" value="ECO:0007669"/>
    <property type="project" value="UniProtKB-KW"/>
</dbReference>
<dbReference type="InterPro" id="IPR000719">
    <property type="entry name" value="Prot_kinase_dom"/>
</dbReference>
<gene>
    <name evidence="8" type="ORF">U14_00987</name>
</gene>
<dbReference type="Pfam" id="PF00069">
    <property type="entry name" value="Pkinase"/>
    <property type="match status" value="1"/>
</dbReference>
<dbReference type="CDD" id="cd14014">
    <property type="entry name" value="STKc_PknB_like"/>
    <property type="match status" value="1"/>
</dbReference>
<dbReference type="Proteomes" id="UP000030700">
    <property type="component" value="Unassembled WGS sequence"/>
</dbReference>
<dbReference type="InterPro" id="IPR011009">
    <property type="entry name" value="Kinase-like_dom_sf"/>
</dbReference>
<dbReference type="SMART" id="SM00220">
    <property type="entry name" value="S_TKc"/>
    <property type="match status" value="1"/>
</dbReference>
<dbReference type="GO" id="GO:0005524">
    <property type="term" value="F:ATP binding"/>
    <property type="evidence" value="ECO:0007669"/>
    <property type="project" value="UniProtKB-UniRule"/>
</dbReference>
<dbReference type="InterPro" id="IPR008271">
    <property type="entry name" value="Ser/Thr_kinase_AS"/>
</dbReference>
<proteinExistence type="predicted"/>
<dbReference type="AlphaFoldDB" id="A0A0S6VWN8"/>
<dbReference type="HOGENOM" id="CLU_475439_0_0_0"/>
<feature type="compositionally biased region" description="Low complexity" evidence="6">
    <location>
        <begin position="321"/>
        <end position="333"/>
    </location>
</feature>
<dbReference type="PROSITE" id="PS00108">
    <property type="entry name" value="PROTEIN_KINASE_ST"/>
    <property type="match status" value="1"/>
</dbReference>
<keyword evidence="4 5" id="KW-0067">ATP-binding</keyword>
<evidence type="ECO:0000313" key="8">
    <source>
        <dbReference type="EMBL" id="GAK49763.1"/>
    </source>
</evidence>
<feature type="compositionally biased region" description="Pro residues" evidence="6">
    <location>
        <begin position="398"/>
        <end position="412"/>
    </location>
</feature>
<keyword evidence="2 5" id="KW-0547">Nucleotide-binding</keyword>
<dbReference type="Pfam" id="PF14326">
    <property type="entry name" value="DUF4384"/>
    <property type="match status" value="1"/>
</dbReference>
<evidence type="ECO:0000256" key="3">
    <source>
        <dbReference type="ARBA" id="ARBA00022777"/>
    </source>
</evidence>
<sequence length="573" mass="64413">MKRYITYLTENAPFEIRLPEAQTVTMKFKIGEGGFGEVWRAVHPSQPKNYALKQINIPYLIEKGRINRDDKATLIERIKREASINVPSEFVVKCYGYREIEENFFLLFDFVFGDSFGDWIRDHRNAPWLVKKALFLDILRGVRDLHRAGIIHRDLKPSNILITYETQTPKIIDFGLAKLDDSSMTMSGDFSGSKFYKDPSLIREWKGIKSGDESSDVYALGLLLYELIVGQNLWDANGLLYEEIFNQIVGKDNTLDLDRQFALDAAPEEIAAVREVIQRSTRFDRTNRLRSVDEMLARLENAPSSGASGTSYISEVERKQPSSQPVSTPVPKSEPLQALPKIASNPPVAPPKRQQRGGFGKMIVVALLIAAGVLAYQFRERWLSAPVEPVTVATATPEPTPTATPTPTPEPTASPGGERPALSPDAASELLTLEIGTNQSSYRSGERVIVAVRANQACYLTLYDIGVNGEITQVFPNGYTDANRLEAGKIYRIPAESDRFDFEISGEPGMERFLAVATREDIVLFKEQRQMSGNDPFPVLSRYEDDFERRLFEQLNLVAPEDWTQASVTFQVR</sequence>
<evidence type="ECO:0000256" key="2">
    <source>
        <dbReference type="ARBA" id="ARBA00022741"/>
    </source>
</evidence>
<keyword evidence="3 8" id="KW-0418">Kinase</keyword>
<feature type="region of interest" description="Disordered" evidence="6">
    <location>
        <begin position="393"/>
        <end position="423"/>
    </location>
</feature>
<evidence type="ECO:0000256" key="1">
    <source>
        <dbReference type="ARBA" id="ARBA00022679"/>
    </source>
</evidence>
<evidence type="ECO:0000256" key="5">
    <source>
        <dbReference type="PROSITE-ProRule" id="PRU10141"/>
    </source>
</evidence>